<feature type="binding site" evidence="3">
    <location>
        <position position="202"/>
    </location>
    <ligand>
        <name>dimethylallyl diphosphate</name>
        <dbReference type="ChEBI" id="CHEBI:57623"/>
    </ligand>
</feature>
<feature type="binding site" evidence="3">
    <location>
        <position position="421"/>
    </location>
    <ligand>
        <name>dimethylallyl diphosphate</name>
        <dbReference type="ChEBI" id="CHEBI:57623"/>
    </ligand>
</feature>
<organism evidence="5 6">
    <name type="scientific">Aspergillus coremiiformis</name>
    <dbReference type="NCBI Taxonomy" id="138285"/>
    <lineage>
        <taxon>Eukaryota</taxon>
        <taxon>Fungi</taxon>
        <taxon>Dikarya</taxon>
        <taxon>Ascomycota</taxon>
        <taxon>Pezizomycotina</taxon>
        <taxon>Eurotiomycetes</taxon>
        <taxon>Eurotiomycetidae</taxon>
        <taxon>Eurotiales</taxon>
        <taxon>Aspergillaceae</taxon>
        <taxon>Aspergillus</taxon>
        <taxon>Aspergillus subgen. Circumdati</taxon>
    </lineage>
</organism>
<feature type="binding site" evidence="3">
    <location>
        <position position="271"/>
    </location>
    <ligand>
        <name>dimethylallyl diphosphate</name>
        <dbReference type="ChEBI" id="CHEBI:57623"/>
    </ligand>
</feature>
<dbReference type="Pfam" id="PF11991">
    <property type="entry name" value="Trp_DMAT"/>
    <property type="match status" value="1"/>
</dbReference>
<dbReference type="InterPro" id="IPR012148">
    <property type="entry name" value="ABBA_DMATS-like"/>
</dbReference>
<dbReference type="PANTHER" id="PTHR40627:SF3">
    <property type="entry name" value="PRENYLTRANSFERASE ASQH2-RELATED"/>
    <property type="match status" value="1"/>
</dbReference>
<dbReference type="InterPro" id="IPR017795">
    <property type="entry name" value="ABBA_NscD-like"/>
</dbReference>
<sequence length="427" mass="48646">MSTYTLLKGANPPEASPDTDDPQPYDSLSKYFTFPNFDQHQWWHNTAQMLGNLLSQCQYSVHHQYQYLCLYGLHIIPFLGPWPEAGRRGLYRSVFSGLGPLELSQNFTKTGRTVRMGFEPTSFLASTGRDICNQLALGEVLNRFKHLGLKLDLQLYHQLVNEVSLTGQDEAKLQELNALENEPAKSQHILALDLKDGDAIVKLYFYPQLKSLATGIPRGQMMFNAVRKVDKMGSFSQSMDLIEEYFASVPETTAPYWMSCDLIEPHKTRFKFYIAEFQVDIAHAVSLWTLGGKLAGPETMTGLEMVRELWKALEIQDGLREQKNRPGHSGDPPNIIPMLFNLEIYAGTAYPQPKIYFPTTGINDRVVARVMVEFFRRHGLEAHAESYLDDLASYVPHMDLNECTDLQAWISFSYSEKTGPYVTVYYH</sequence>
<feature type="binding site" evidence="3">
    <location>
        <position position="204"/>
    </location>
    <ligand>
        <name>dimethylallyl diphosphate</name>
        <dbReference type="ChEBI" id="CHEBI:57623"/>
    </ligand>
</feature>
<accession>A0A5N6Z4B0</accession>
<dbReference type="AlphaFoldDB" id="A0A5N6Z4B0"/>
<dbReference type="InterPro" id="IPR033964">
    <property type="entry name" value="ABBA"/>
</dbReference>
<evidence type="ECO:0000256" key="2">
    <source>
        <dbReference type="ARBA" id="ARBA00022679"/>
    </source>
</evidence>
<dbReference type="NCBIfam" id="TIGR03429">
    <property type="entry name" value="arom_pren_DMATS"/>
    <property type="match status" value="1"/>
</dbReference>
<reference evidence="6" key="1">
    <citation type="submission" date="2019-04" db="EMBL/GenBank/DDBJ databases">
        <title>Friends and foes A comparative genomics studyof 23 Aspergillus species from section Flavi.</title>
        <authorList>
            <consortium name="DOE Joint Genome Institute"/>
            <person name="Kjaerbolling I."/>
            <person name="Vesth T."/>
            <person name="Frisvad J.C."/>
            <person name="Nybo J.L."/>
            <person name="Theobald S."/>
            <person name="Kildgaard S."/>
            <person name="Isbrandt T."/>
            <person name="Kuo A."/>
            <person name="Sato A."/>
            <person name="Lyhne E.K."/>
            <person name="Kogle M.E."/>
            <person name="Wiebenga A."/>
            <person name="Kun R.S."/>
            <person name="Lubbers R.J."/>
            <person name="Makela M.R."/>
            <person name="Barry K."/>
            <person name="Chovatia M."/>
            <person name="Clum A."/>
            <person name="Daum C."/>
            <person name="Haridas S."/>
            <person name="He G."/>
            <person name="LaButti K."/>
            <person name="Lipzen A."/>
            <person name="Mondo S."/>
            <person name="Riley R."/>
            <person name="Salamov A."/>
            <person name="Simmons B.A."/>
            <person name="Magnuson J.K."/>
            <person name="Henrissat B."/>
            <person name="Mortensen U.H."/>
            <person name="Larsen T.O."/>
            <person name="Devries R.P."/>
            <person name="Grigoriev I.V."/>
            <person name="Machida M."/>
            <person name="Baker S.E."/>
            <person name="Andersen M.R."/>
        </authorList>
    </citation>
    <scope>NUCLEOTIDE SEQUENCE [LARGE SCALE GENOMIC DNA]</scope>
    <source>
        <strain evidence="6">CBS 553.77</strain>
    </source>
</reference>
<feature type="region of interest" description="Disordered" evidence="4">
    <location>
        <begin position="1"/>
        <end position="23"/>
    </location>
</feature>
<feature type="binding site" evidence="3">
    <location>
        <position position="102"/>
    </location>
    <ligand>
        <name>L-tryptophan</name>
        <dbReference type="ChEBI" id="CHEBI:57912"/>
    </ligand>
</feature>
<feature type="binding site" evidence="3">
    <location>
        <position position="115"/>
    </location>
    <ligand>
        <name>dimethylallyl diphosphate</name>
        <dbReference type="ChEBI" id="CHEBI:57623"/>
    </ligand>
</feature>
<dbReference type="Proteomes" id="UP000327118">
    <property type="component" value="Unassembled WGS sequence"/>
</dbReference>
<feature type="binding site" evidence="3">
    <location>
        <position position="269"/>
    </location>
    <ligand>
        <name>dimethylallyl diphosphate</name>
        <dbReference type="ChEBI" id="CHEBI:57623"/>
    </ligand>
</feature>
<keyword evidence="6" id="KW-1185">Reference proteome</keyword>
<dbReference type="PANTHER" id="PTHR40627">
    <property type="entry name" value="INDOLE PRENYLTRANSFERASE TDIB-RELATED"/>
    <property type="match status" value="1"/>
</dbReference>
<dbReference type="GO" id="GO:0016765">
    <property type="term" value="F:transferase activity, transferring alkyl or aryl (other than methyl) groups"/>
    <property type="evidence" value="ECO:0007669"/>
    <property type="project" value="InterPro"/>
</dbReference>
<comment type="similarity">
    <text evidence="1">Belongs to the tryptophan dimethylallyltransferase family.</text>
</comment>
<protein>
    <submittedName>
        <fullName evidence="5">Aromatic prenyltransferase</fullName>
    </submittedName>
</protein>
<keyword evidence="2 5" id="KW-0808">Transferase</keyword>
<feature type="binding site" evidence="3">
    <location>
        <position position="425"/>
    </location>
    <ligand>
        <name>dimethylallyl diphosphate</name>
        <dbReference type="ChEBI" id="CHEBI:57623"/>
    </ligand>
</feature>
<evidence type="ECO:0000256" key="3">
    <source>
        <dbReference type="PIRSR" id="PIRSR000509-1"/>
    </source>
</evidence>
<feature type="binding site" evidence="3">
    <location>
        <position position="273"/>
    </location>
    <ligand>
        <name>dimethylallyl diphosphate</name>
        <dbReference type="ChEBI" id="CHEBI:57623"/>
    </ligand>
</feature>
<feature type="binding site" evidence="3">
    <location>
        <position position="356"/>
    </location>
    <ligand>
        <name>dimethylallyl diphosphate</name>
        <dbReference type="ChEBI" id="CHEBI:57623"/>
    </ligand>
</feature>
<name>A0A5N6Z4B0_9EURO</name>
<gene>
    <name evidence="5" type="ORF">BDV28DRAFT_162034</name>
</gene>
<evidence type="ECO:0000256" key="1">
    <source>
        <dbReference type="ARBA" id="ARBA00010209"/>
    </source>
</evidence>
<dbReference type="EMBL" id="ML739148">
    <property type="protein sequence ID" value="KAE8351953.1"/>
    <property type="molecule type" value="Genomic_DNA"/>
</dbReference>
<dbReference type="OrthoDB" id="5392033at2759"/>
<dbReference type="GO" id="GO:0009820">
    <property type="term" value="P:alkaloid metabolic process"/>
    <property type="evidence" value="ECO:0007669"/>
    <property type="project" value="InterPro"/>
</dbReference>
<feature type="binding site" evidence="3">
    <location>
        <position position="206"/>
    </location>
    <ligand>
        <name>L-tryptophan</name>
        <dbReference type="ChEBI" id="CHEBI:57912"/>
    </ligand>
</feature>
<evidence type="ECO:0000313" key="6">
    <source>
        <dbReference type="Proteomes" id="UP000327118"/>
    </source>
</evidence>
<dbReference type="SFLD" id="SFLDG01162">
    <property type="entry name" value="I"/>
    <property type="match status" value="1"/>
</dbReference>
<evidence type="ECO:0000313" key="5">
    <source>
        <dbReference type="EMBL" id="KAE8351953.1"/>
    </source>
</evidence>
<dbReference type="CDD" id="cd13929">
    <property type="entry name" value="PT-DMATS_CymD"/>
    <property type="match status" value="1"/>
</dbReference>
<dbReference type="PIRSF" id="PIRSF000509">
    <property type="entry name" value="Trp_DMAT"/>
    <property type="match status" value="1"/>
</dbReference>
<evidence type="ECO:0000256" key="4">
    <source>
        <dbReference type="SAM" id="MobiDB-lite"/>
    </source>
</evidence>
<dbReference type="SFLD" id="SFLDS00036">
    <property type="entry name" value="Aromatic_Prenyltransferase"/>
    <property type="match status" value="1"/>
</dbReference>
<proteinExistence type="inferred from homology"/>